<dbReference type="PANTHER" id="PTHR39453">
    <property type="entry name" value="PHOSPHATE PROPANOYLTRANSFERASE"/>
    <property type="match status" value="1"/>
</dbReference>
<evidence type="ECO:0000256" key="8">
    <source>
        <dbReference type="ARBA" id="ARBA00023315"/>
    </source>
</evidence>
<keyword evidence="8 10" id="KW-0012">Acyltransferase</keyword>
<keyword evidence="6" id="KW-0479">Metal-binding</keyword>
<keyword evidence="7" id="KW-0862">Zinc</keyword>
<keyword evidence="5 10" id="KW-0808">Transferase</keyword>
<evidence type="ECO:0000256" key="9">
    <source>
        <dbReference type="ARBA" id="ARBA00047589"/>
    </source>
</evidence>
<reference evidence="11" key="2">
    <citation type="submission" date="2021-04" db="EMBL/GenBank/DDBJ databases">
        <authorList>
            <person name="Gilroy R."/>
        </authorList>
    </citation>
    <scope>NUCLEOTIDE SEQUENCE</scope>
    <source>
        <strain evidence="11">CHK192-8294</strain>
    </source>
</reference>
<dbReference type="GO" id="GO:0046872">
    <property type="term" value="F:metal ion binding"/>
    <property type="evidence" value="ECO:0007669"/>
    <property type="project" value="UniProtKB-KW"/>
</dbReference>
<evidence type="ECO:0000256" key="2">
    <source>
        <dbReference type="ARBA" id="ARBA00007342"/>
    </source>
</evidence>
<evidence type="ECO:0000256" key="10">
    <source>
        <dbReference type="PIRNR" id="PIRNR010130"/>
    </source>
</evidence>
<dbReference type="PANTHER" id="PTHR39453:SF1">
    <property type="entry name" value="PHOSPHATE PROPANOYLTRANSFERASE"/>
    <property type="match status" value="1"/>
</dbReference>
<comment type="catalytic activity">
    <reaction evidence="9 10">
        <text>propanoyl-CoA + phosphate = propanoyl phosphate + CoA</text>
        <dbReference type="Rhea" id="RHEA:28046"/>
        <dbReference type="ChEBI" id="CHEBI:43474"/>
        <dbReference type="ChEBI" id="CHEBI:57287"/>
        <dbReference type="ChEBI" id="CHEBI:57392"/>
        <dbReference type="ChEBI" id="CHEBI:58933"/>
        <dbReference type="EC" id="2.3.1.222"/>
    </reaction>
</comment>
<evidence type="ECO:0000313" key="11">
    <source>
        <dbReference type="EMBL" id="HJB79614.1"/>
    </source>
</evidence>
<proteinExistence type="inferred from homology"/>
<evidence type="ECO:0000256" key="3">
    <source>
        <dbReference type="ARBA" id="ARBA00012206"/>
    </source>
</evidence>
<dbReference type="Pfam" id="PF06130">
    <property type="entry name" value="PTAC"/>
    <property type="match status" value="1"/>
</dbReference>
<evidence type="ECO:0000256" key="5">
    <source>
        <dbReference type="ARBA" id="ARBA00022679"/>
    </source>
</evidence>
<dbReference type="PIRSF" id="PIRSF010130">
    <property type="entry name" value="PduL"/>
    <property type="match status" value="1"/>
</dbReference>
<dbReference type="Proteomes" id="UP000823921">
    <property type="component" value="Unassembled WGS sequence"/>
</dbReference>
<dbReference type="GO" id="GO:0016747">
    <property type="term" value="F:acyltransferase activity, transferring groups other than amino-acyl groups"/>
    <property type="evidence" value="ECO:0007669"/>
    <property type="project" value="InterPro"/>
</dbReference>
<reference evidence="11" key="1">
    <citation type="journal article" date="2021" name="PeerJ">
        <title>Extensive microbial diversity within the chicken gut microbiome revealed by metagenomics and culture.</title>
        <authorList>
            <person name="Gilroy R."/>
            <person name="Ravi A."/>
            <person name="Getino M."/>
            <person name="Pursley I."/>
            <person name="Horton D.L."/>
            <person name="Alikhan N.F."/>
            <person name="Baker D."/>
            <person name="Gharbi K."/>
            <person name="Hall N."/>
            <person name="Watson M."/>
            <person name="Adriaenssens E.M."/>
            <person name="Foster-Nyarko E."/>
            <person name="Jarju S."/>
            <person name="Secka A."/>
            <person name="Antonio M."/>
            <person name="Oren A."/>
            <person name="Chaudhuri R.R."/>
            <person name="La Ragione R."/>
            <person name="Hildebrand F."/>
            <person name="Pallen M.J."/>
        </authorList>
    </citation>
    <scope>NUCLEOTIDE SEQUENCE</scope>
    <source>
        <strain evidence="11">CHK192-8294</strain>
    </source>
</reference>
<evidence type="ECO:0000256" key="1">
    <source>
        <dbReference type="ARBA" id="ARBA00001947"/>
    </source>
</evidence>
<evidence type="ECO:0000256" key="4">
    <source>
        <dbReference type="ARBA" id="ARBA00020837"/>
    </source>
</evidence>
<evidence type="ECO:0000256" key="7">
    <source>
        <dbReference type="ARBA" id="ARBA00022833"/>
    </source>
</evidence>
<comment type="similarity">
    <text evidence="2 10">Belongs to the PduL family.</text>
</comment>
<sequence>MNTLNTINIEALAEQIVRRLTVEVEASGRHVHLSRADLDTLFGPGFQLTRVKDLSQPGQFVCAQRVTLEGPKGSIPNVVVLGPERKESQVEISLTDGVVLGITPPVRLSGDIEGTPGITLRNGDRVLRLDRGLIAAKRHIHMTPEDAARFGVENGREVRLKCLTGRPLTLEGVEVRVSPQFATFAHIDYDEANACGFQKGDRALILP</sequence>
<dbReference type="InterPro" id="IPR008300">
    <property type="entry name" value="PTAC"/>
</dbReference>
<comment type="pathway">
    <text evidence="10">Polyol metabolism; 1,2-propanediol degradation.</text>
</comment>
<dbReference type="AlphaFoldDB" id="A0A9D2MKQ6"/>
<gene>
    <name evidence="11" type="ORF">H9712_01375</name>
</gene>
<comment type="cofactor">
    <cofactor evidence="1">
        <name>Zn(2+)</name>
        <dbReference type="ChEBI" id="CHEBI:29105"/>
    </cofactor>
</comment>
<protein>
    <recommendedName>
        <fullName evidence="4 10">Phosphate propanoyltransferase</fullName>
        <ecNumber evidence="3 10">2.3.1.222</ecNumber>
    </recommendedName>
</protein>
<comment type="function">
    <text evidence="10">Involved in 1,2-propanediol (1,2-PD) degradation by catalyzing the conversion of propanoyl-CoA to propanoyl-phosphate.</text>
</comment>
<evidence type="ECO:0000256" key="6">
    <source>
        <dbReference type="ARBA" id="ARBA00022723"/>
    </source>
</evidence>
<organism evidence="11 12">
    <name type="scientific">Candidatus Flavonifractor intestinigallinarum</name>
    <dbReference type="NCBI Taxonomy" id="2838586"/>
    <lineage>
        <taxon>Bacteria</taxon>
        <taxon>Bacillati</taxon>
        <taxon>Bacillota</taxon>
        <taxon>Clostridia</taxon>
        <taxon>Eubacteriales</taxon>
        <taxon>Oscillospiraceae</taxon>
        <taxon>Flavonifractor</taxon>
    </lineage>
</organism>
<comment type="caution">
    <text evidence="11">The sequence shown here is derived from an EMBL/GenBank/DDBJ whole genome shotgun (WGS) entry which is preliminary data.</text>
</comment>
<evidence type="ECO:0000313" key="12">
    <source>
        <dbReference type="Proteomes" id="UP000823921"/>
    </source>
</evidence>
<accession>A0A9D2MKQ6</accession>
<dbReference type="NCBIfam" id="NF011652">
    <property type="entry name" value="PRK15070.1"/>
    <property type="match status" value="1"/>
</dbReference>
<dbReference type="EMBL" id="DWXO01000017">
    <property type="protein sequence ID" value="HJB79614.1"/>
    <property type="molecule type" value="Genomic_DNA"/>
</dbReference>
<name>A0A9D2MKQ6_9FIRM</name>
<dbReference type="EC" id="2.3.1.222" evidence="3 10"/>